<organism evidence="1 2">
    <name type="scientific">Roseiarcus fermentans</name>
    <dbReference type="NCBI Taxonomy" id="1473586"/>
    <lineage>
        <taxon>Bacteria</taxon>
        <taxon>Pseudomonadati</taxon>
        <taxon>Pseudomonadota</taxon>
        <taxon>Alphaproteobacteria</taxon>
        <taxon>Hyphomicrobiales</taxon>
        <taxon>Roseiarcaceae</taxon>
        <taxon>Roseiarcus</taxon>
    </lineage>
</organism>
<reference evidence="1 2" key="1">
    <citation type="submission" date="2018-06" db="EMBL/GenBank/DDBJ databases">
        <title>Genomic Encyclopedia of Type Strains, Phase IV (KMG-IV): sequencing the most valuable type-strain genomes for metagenomic binning, comparative biology and taxonomic classification.</title>
        <authorList>
            <person name="Goeker M."/>
        </authorList>
    </citation>
    <scope>NUCLEOTIDE SEQUENCE [LARGE SCALE GENOMIC DNA]</scope>
    <source>
        <strain evidence="1 2">DSM 24875</strain>
    </source>
</reference>
<accession>A0A366FBF4</accession>
<gene>
    <name evidence="1" type="ORF">DFR50_11544</name>
</gene>
<dbReference type="AlphaFoldDB" id="A0A366FBF4"/>
<dbReference type="Proteomes" id="UP000253529">
    <property type="component" value="Unassembled WGS sequence"/>
</dbReference>
<sequence>MVTKVGIVERLGESGVLLPALIDAGLMANDRLKIRLTLLQEASAQAAAPGRPAAAMEREMRSVGLADPALAAIVSGARRIDEETIFAPGAATLVAGVAEDLQAMLRPIEVAEASDAAALKARVTATLAALPAFAGDRIGRREVADLASARRGDRDTLHLLVMDLHKALNAVAAATAVETIDGARVHGLDESDRARVRAFMAGLNRTAGLAFGHPGLAATAGRVGARLTIQNDIGTTDAHVIVIHVDGLDVTTTYTDVHRVRAKFFMTLFAGQGVAFSPLAENQDNGLAGGDVFYLLQGVYRARDEEDLDRHLGFLGSRLVFLIDWNKARKALQAFVAKDDAIDLLVNAAEREDGHRGFLELGGADLVFEAVRRAAAGRIPYGVPLGTALGDGECIAFLRTVLHLASEGLRDGRSTRFIRDEIQADLSQRLDTAESELLVVVLRHLGLIRTLAGAIETTFEPGGLASLGERQSLARRAKQIEGKGDRLTVAAREIFARVRDADDLLSVIDQVENATDCFDEAAFLISLAPEESGADAFGAPLGELAAVARHCAAELARAVEAALQIPKGARADAAFTLQCVDAVLDAERDADASERAAIGALMSRPSPAGDARTLVLGIEIARRLEDATDRLAHAAMSLRNRVLQGLST</sequence>
<evidence type="ECO:0000313" key="2">
    <source>
        <dbReference type="Proteomes" id="UP000253529"/>
    </source>
</evidence>
<comment type="caution">
    <text evidence="1">The sequence shown here is derived from an EMBL/GenBank/DDBJ whole genome shotgun (WGS) entry which is preliminary data.</text>
</comment>
<proteinExistence type="predicted"/>
<dbReference type="Gene3D" id="1.20.58.220">
    <property type="entry name" value="Phosphate transport system protein phou homolog 2, domain 2"/>
    <property type="match status" value="1"/>
</dbReference>
<keyword evidence="2" id="KW-1185">Reference proteome</keyword>
<dbReference type="RefSeq" id="WP_113890082.1">
    <property type="nucleotide sequence ID" value="NZ_QNRK01000015.1"/>
</dbReference>
<name>A0A366FBF4_9HYPH</name>
<protein>
    <submittedName>
        <fullName evidence="1">Uncharacterized protein Yka (UPF0111/DUF47 family)</fullName>
    </submittedName>
</protein>
<dbReference type="EMBL" id="QNRK01000015">
    <property type="protein sequence ID" value="RBP11937.1"/>
    <property type="molecule type" value="Genomic_DNA"/>
</dbReference>
<evidence type="ECO:0000313" key="1">
    <source>
        <dbReference type="EMBL" id="RBP11937.1"/>
    </source>
</evidence>
<dbReference type="InterPro" id="IPR038078">
    <property type="entry name" value="PhoU-like_sf"/>
</dbReference>
<dbReference type="OrthoDB" id="7244081at2"/>